<feature type="domain" description="Carrier" evidence="3">
    <location>
        <begin position="103"/>
        <end position="178"/>
    </location>
</feature>
<organism evidence="4 5">
    <name type="scientific">Fodinicola feengrottensis</name>
    <dbReference type="NCBI Taxonomy" id="435914"/>
    <lineage>
        <taxon>Bacteria</taxon>
        <taxon>Bacillati</taxon>
        <taxon>Actinomycetota</taxon>
        <taxon>Actinomycetes</taxon>
        <taxon>Mycobacteriales</taxon>
        <taxon>Fodinicola</taxon>
    </lineage>
</organism>
<dbReference type="SMART" id="SM00823">
    <property type="entry name" value="PKS_PP"/>
    <property type="match status" value="1"/>
</dbReference>
<evidence type="ECO:0000313" key="4">
    <source>
        <dbReference type="EMBL" id="GAA1721421.1"/>
    </source>
</evidence>
<dbReference type="EMBL" id="BAAANY010000047">
    <property type="protein sequence ID" value="GAA1721421.1"/>
    <property type="molecule type" value="Genomic_DNA"/>
</dbReference>
<evidence type="ECO:0000256" key="2">
    <source>
        <dbReference type="ARBA" id="ARBA00022553"/>
    </source>
</evidence>
<comment type="caution">
    <text evidence="4">The sequence shown here is derived from an EMBL/GenBank/DDBJ whole genome shotgun (WGS) entry which is preliminary data.</text>
</comment>
<dbReference type="RefSeq" id="WP_344315381.1">
    <property type="nucleotide sequence ID" value="NZ_BAAANY010000047.1"/>
</dbReference>
<sequence length="182" mass="19956">MWSYEELEAVAQRLRDHAEVREVAAVRNSDGLRYILIEPDGFSFGPALRDLVLDQVEPHNGTNVVAIVGSIPTDPDGTINRENCVAIAEALERTPIGLFRYEPPADQTEVALVELLLEMLPYQRISMTDNLPMLGADSLVIVELSAVLSERFGVQVGAIELFEVRDLRGLAARLAASMALQG</sequence>
<evidence type="ECO:0000259" key="3">
    <source>
        <dbReference type="PROSITE" id="PS50075"/>
    </source>
</evidence>
<dbReference type="InterPro" id="IPR036736">
    <property type="entry name" value="ACP-like_sf"/>
</dbReference>
<accession>A0ABP4VF74</accession>
<keyword evidence="2" id="KW-0597">Phosphoprotein</keyword>
<dbReference type="InterPro" id="IPR020806">
    <property type="entry name" value="PKS_PP-bd"/>
</dbReference>
<evidence type="ECO:0000256" key="1">
    <source>
        <dbReference type="ARBA" id="ARBA00022450"/>
    </source>
</evidence>
<dbReference type="InterPro" id="IPR009081">
    <property type="entry name" value="PP-bd_ACP"/>
</dbReference>
<dbReference type="SUPFAM" id="SSF47336">
    <property type="entry name" value="ACP-like"/>
    <property type="match status" value="1"/>
</dbReference>
<reference evidence="5" key="1">
    <citation type="journal article" date="2019" name="Int. J. Syst. Evol. Microbiol.">
        <title>The Global Catalogue of Microorganisms (GCM) 10K type strain sequencing project: providing services to taxonomists for standard genome sequencing and annotation.</title>
        <authorList>
            <consortium name="The Broad Institute Genomics Platform"/>
            <consortium name="The Broad Institute Genome Sequencing Center for Infectious Disease"/>
            <person name="Wu L."/>
            <person name="Ma J."/>
        </authorList>
    </citation>
    <scope>NUCLEOTIDE SEQUENCE [LARGE SCALE GENOMIC DNA]</scope>
    <source>
        <strain evidence="5">JCM 14718</strain>
    </source>
</reference>
<keyword evidence="1" id="KW-0596">Phosphopantetheine</keyword>
<protein>
    <recommendedName>
        <fullName evidence="3">Carrier domain-containing protein</fullName>
    </recommendedName>
</protein>
<gene>
    <name evidence="4" type="ORF">GCM10009765_81980</name>
</gene>
<evidence type="ECO:0000313" key="5">
    <source>
        <dbReference type="Proteomes" id="UP001500618"/>
    </source>
</evidence>
<keyword evidence="5" id="KW-1185">Reference proteome</keyword>
<dbReference type="Pfam" id="PF00550">
    <property type="entry name" value="PP-binding"/>
    <property type="match status" value="1"/>
</dbReference>
<dbReference type="PROSITE" id="PS50075">
    <property type="entry name" value="CARRIER"/>
    <property type="match status" value="1"/>
</dbReference>
<dbReference type="Proteomes" id="UP001500618">
    <property type="component" value="Unassembled WGS sequence"/>
</dbReference>
<proteinExistence type="predicted"/>
<dbReference type="Gene3D" id="1.10.1200.10">
    <property type="entry name" value="ACP-like"/>
    <property type="match status" value="1"/>
</dbReference>
<name>A0ABP4VF74_9ACTN</name>